<name>A0A855YHD3_9BACL</name>
<dbReference type="SMART" id="SM00710">
    <property type="entry name" value="PbH1"/>
    <property type="match status" value="9"/>
</dbReference>
<dbReference type="GO" id="GO:0016829">
    <property type="term" value="F:lyase activity"/>
    <property type="evidence" value="ECO:0007669"/>
    <property type="project" value="UniProtKB-KW"/>
</dbReference>
<evidence type="ECO:0000313" key="3">
    <source>
        <dbReference type="Proteomes" id="UP000247078"/>
    </source>
</evidence>
<dbReference type="SUPFAM" id="SSF51126">
    <property type="entry name" value="Pectin lyase-like"/>
    <property type="match status" value="1"/>
</dbReference>
<accession>A0A855YHD3</accession>
<feature type="domain" description="Right handed beta helix" evidence="1">
    <location>
        <begin position="141"/>
        <end position="278"/>
    </location>
</feature>
<dbReference type="InterPro" id="IPR012334">
    <property type="entry name" value="Pectin_lyas_fold"/>
</dbReference>
<comment type="caution">
    <text evidence="2">The sequence shown here is derived from an EMBL/GenBank/DDBJ whole genome shotgun (WGS) entry which is preliminary data.</text>
</comment>
<gene>
    <name evidence="2" type="ORF">DET56_101380</name>
</gene>
<proteinExistence type="predicted"/>
<dbReference type="EMBL" id="QGTZ01000001">
    <property type="protein sequence ID" value="PWW45180.1"/>
    <property type="molecule type" value="Genomic_DNA"/>
</dbReference>
<dbReference type="RefSeq" id="WP_109998006.1">
    <property type="nucleotide sequence ID" value="NZ_QGTZ01000001.1"/>
</dbReference>
<evidence type="ECO:0000259" key="1">
    <source>
        <dbReference type="Pfam" id="PF13229"/>
    </source>
</evidence>
<dbReference type="InterPro" id="IPR039448">
    <property type="entry name" value="Beta_helix"/>
</dbReference>
<dbReference type="Pfam" id="PF13229">
    <property type="entry name" value="Beta_helix"/>
    <property type="match status" value="1"/>
</dbReference>
<reference evidence="2 3" key="1">
    <citation type="submission" date="2018-05" db="EMBL/GenBank/DDBJ databases">
        <title>Freshwater and sediment microbial communities from various areas in North America, analyzing microbe dynamics in response to fracking.</title>
        <authorList>
            <person name="Lamendella R."/>
        </authorList>
    </citation>
    <scope>NUCLEOTIDE SEQUENCE [LARGE SCALE GENOMIC DNA]</scope>
    <source>
        <strain evidence="2 3">DB-3</strain>
    </source>
</reference>
<dbReference type="Proteomes" id="UP000247078">
    <property type="component" value="Unassembled WGS sequence"/>
</dbReference>
<dbReference type="InterPro" id="IPR006626">
    <property type="entry name" value="PbH1"/>
</dbReference>
<protein>
    <submittedName>
        <fullName evidence="2">Parallel beta helix pectate lyase-like protein</fullName>
    </submittedName>
</protein>
<dbReference type="AlphaFoldDB" id="A0A855YHD3"/>
<evidence type="ECO:0000313" key="2">
    <source>
        <dbReference type="EMBL" id="PWW45180.1"/>
    </source>
</evidence>
<sequence>MLSIKDFESLVPDKSLPVSQWDWTKAFDKLMQSNEINVMIPSGTYLLKYTLKITKPKNIYGNEAILMLEAPLQIEGSNINLNDLKFRSEKQVRAIQLHNTMNVSIHHCDFEDIMETAIYFENKSHQNVSITDCNFKNIGRNITNIVVQGNAVYVQNAATVFIENCEMHEIWGQSAITVRSSSDIKITNCIIEDTAYRGIQTYGSDSGSAADSVRNMEITECEIRRTGELNQTLQGDATNGIFVRNPQGTAADVKISNCTIEYCGENFIEGNFHAYNNTMNYSGYYPHFTTPSKEGLFPQTNSVIEGNSIHYSYLEAIKLFFSRNNIVIYNNTIHDWDMTTASKSSYLPAITMQTKLSSDVMNNITIQNNTITGPARKLMNGNTIKGEQEVIKKIPSLGTFGTIIYSNNQIILE</sequence>
<keyword evidence="2" id="KW-0456">Lyase</keyword>
<dbReference type="PANTHER" id="PTHR36453:SF1">
    <property type="entry name" value="RIGHT HANDED BETA HELIX DOMAIN-CONTAINING PROTEIN"/>
    <property type="match status" value="1"/>
</dbReference>
<organism evidence="2 3">
    <name type="scientific">Paenibacillus pabuli</name>
    <dbReference type="NCBI Taxonomy" id="1472"/>
    <lineage>
        <taxon>Bacteria</taxon>
        <taxon>Bacillati</taxon>
        <taxon>Bacillota</taxon>
        <taxon>Bacilli</taxon>
        <taxon>Bacillales</taxon>
        <taxon>Paenibacillaceae</taxon>
        <taxon>Paenibacillus</taxon>
    </lineage>
</organism>
<dbReference type="PANTHER" id="PTHR36453">
    <property type="entry name" value="SECRETED PROTEIN-RELATED"/>
    <property type="match status" value="1"/>
</dbReference>
<dbReference type="Gene3D" id="2.160.20.10">
    <property type="entry name" value="Single-stranded right-handed beta-helix, Pectin lyase-like"/>
    <property type="match status" value="1"/>
</dbReference>
<dbReference type="InterPro" id="IPR011050">
    <property type="entry name" value="Pectin_lyase_fold/virulence"/>
</dbReference>